<dbReference type="AlphaFoldDB" id="A0AA95I433"/>
<protein>
    <submittedName>
        <fullName evidence="1">Uncharacterized protein</fullName>
    </submittedName>
</protein>
<dbReference type="RefSeq" id="WP_283926399.1">
    <property type="nucleotide sequence ID" value="NZ_CP126084.1"/>
</dbReference>
<name>A0AA95I433_9BACL</name>
<reference evidence="1" key="1">
    <citation type="submission" date="2023-05" db="EMBL/GenBank/DDBJ databases">
        <title>Comparative genomics of Bacillaceae isolates and their secondary metabolite potential.</title>
        <authorList>
            <person name="Song L."/>
            <person name="Nielsen L.J."/>
            <person name="Mohite O."/>
            <person name="Xu X."/>
            <person name="Weber T."/>
            <person name="Kovacs A.T."/>
        </authorList>
    </citation>
    <scope>NUCLEOTIDE SEQUENCE</scope>
    <source>
        <strain evidence="1">B2_4</strain>
    </source>
</reference>
<gene>
    <name evidence="1" type="ORF">QNH46_24265</name>
</gene>
<dbReference type="Proteomes" id="UP001177943">
    <property type="component" value="Chromosome"/>
</dbReference>
<dbReference type="EMBL" id="CP126084">
    <property type="protein sequence ID" value="WHX49116.1"/>
    <property type="molecule type" value="Genomic_DNA"/>
</dbReference>
<sequence>MEQRNLIECTIDVAQRLSELTAVISAVLGAVPDVEARLAVLQALNDEITTALFTIEDEIEGGDADDSHD</sequence>
<proteinExistence type="predicted"/>
<dbReference type="KEGG" id="pwn:QNH46_24265"/>
<evidence type="ECO:0000313" key="1">
    <source>
        <dbReference type="EMBL" id="WHX49116.1"/>
    </source>
</evidence>
<accession>A0AA95I433</accession>
<evidence type="ECO:0000313" key="2">
    <source>
        <dbReference type="Proteomes" id="UP001177943"/>
    </source>
</evidence>
<organism evidence="1 2">
    <name type="scientific">Paenibacillus woosongensis</name>
    <dbReference type="NCBI Taxonomy" id="307580"/>
    <lineage>
        <taxon>Bacteria</taxon>
        <taxon>Bacillati</taxon>
        <taxon>Bacillota</taxon>
        <taxon>Bacilli</taxon>
        <taxon>Bacillales</taxon>
        <taxon>Paenibacillaceae</taxon>
        <taxon>Paenibacillus</taxon>
    </lineage>
</organism>